<dbReference type="GO" id="GO:0004222">
    <property type="term" value="F:metalloendopeptidase activity"/>
    <property type="evidence" value="ECO:0007669"/>
    <property type="project" value="InterPro"/>
</dbReference>
<comment type="similarity">
    <text evidence="2">Belongs to the peptidase M13 family.</text>
</comment>
<dbReference type="GO" id="GO:0005886">
    <property type="term" value="C:plasma membrane"/>
    <property type="evidence" value="ECO:0007669"/>
    <property type="project" value="UniProtKB-SubCell"/>
</dbReference>
<keyword evidence="5" id="KW-1185">Reference proteome</keyword>
<proteinExistence type="inferred from homology"/>
<protein>
    <recommendedName>
        <fullName evidence="3">Peptidase M13 N-terminal domain-containing protein</fullName>
    </recommendedName>
</protein>
<dbReference type="Gene3D" id="3.40.390.10">
    <property type="entry name" value="Collagenase (Catalytic Domain)"/>
    <property type="match status" value="1"/>
</dbReference>
<feature type="domain" description="Peptidase M13 N-terminal" evidence="3">
    <location>
        <begin position="82"/>
        <end position="452"/>
    </location>
</feature>
<dbReference type="EMBL" id="JARQZJ010000001">
    <property type="protein sequence ID" value="KAK9869804.1"/>
    <property type="molecule type" value="Genomic_DNA"/>
</dbReference>
<dbReference type="InterPro" id="IPR024079">
    <property type="entry name" value="MetalloPept_cat_dom_sf"/>
</dbReference>
<dbReference type="InterPro" id="IPR008753">
    <property type="entry name" value="Peptidase_M13_N"/>
</dbReference>
<dbReference type="PROSITE" id="PS51885">
    <property type="entry name" value="NEPRILYSIN"/>
    <property type="match status" value="1"/>
</dbReference>
<evidence type="ECO:0000256" key="1">
    <source>
        <dbReference type="ARBA" id="ARBA00004401"/>
    </source>
</evidence>
<evidence type="ECO:0000256" key="2">
    <source>
        <dbReference type="ARBA" id="ARBA00007357"/>
    </source>
</evidence>
<dbReference type="Proteomes" id="UP001431783">
    <property type="component" value="Unassembled WGS sequence"/>
</dbReference>
<dbReference type="GO" id="GO:0016485">
    <property type="term" value="P:protein processing"/>
    <property type="evidence" value="ECO:0007669"/>
    <property type="project" value="TreeGrafter"/>
</dbReference>
<name>A0AAW1TRM8_9CUCU</name>
<reference evidence="4 5" key="1">
    <citation type="submission" date="2023-03" db="EMBL/GenBank/DDBJ databases">
        <title>Genome insight into feeding habits of ladybird beetles.</title>
        <authorList>
            <person name="Li H.-S."/>
            <person name="Huang Y.-H."/>
            <person name="Pang H."/>
        </authorList>
    </citation>
    <scope>NUCLEOTIDE SEQUENCE [LARGE SCALE GENOMIC DNA]</scope>
    <source>
        <strain evidence="4">SYSU_2023b</strain>
        <tissue evidence="4">Whole body</tissue>
    </source>
</reference>
<evidence type="ECO:0000313" key="5">
    <source>
        <dbReference type="Proteomes" id="UP001431783"/>
    </source>
</evidence>
<evidence type="ECO:0000313" key="4">
    <source>
        <dbReference type="EMBL" id="KAK9869804.1"/>
    </source>
</evidence>
<dbReference type="InterPro" id="IPR042089">
    <property type="entry name" value="Peptidase_M13_dom_2"/>
</dbReference>
<dbReference type="SUPFAM" id="SSF55486">
    <property type="entry name" value="Metalloproteases ('zincins'), catalytic domain"/>
    <property type="match status" value="1"/>
</dbReference>
<comment type="caution">
    <text evidence="4">The sequence shown here is derived from an EMBL/GenBank/DDBJ whole genome shotgun (WGS) entry which is preliminary data.</text>
</comment>
<comment type="subcellular location">
    <subcellularLocation>
        <location evidence="1">Cell membrane</location>
        <topology evidence="1">Single-pass type II membrane protein</topology>
    </subcellularLocation>
</comment>
<accession>A0AAW1TRM8</accession>
<dbReference type="CDD" id="cd08662">
    <property type="entry name" value="M13"/>
    <property type="match status" value="1"/>
</dbReference>
<dbReference type="Gene3D" id="1.10.1380.10">
    <property type="entry name" value="Neutral endopeptidase , domain2"/>
    <property type="match status" value="1"/>
</dbReference>
<organism evidence="4 5">
    <name type="scientific">Henosepilachna vigintioctopunctata</name>
    <dbReference type="NCBI Taxonomy" id="420089"/>
    <lineage>
        <taxon>Eukaryota</taxon>
        <taxon>Metazoa</taxon>
        <taxon>Ecdysozoa</taxon>
        <taxon>Arthropoda</taxon>
        <taxon>Hexapoda</taxon>
        <taxon>Insecta</taxon>
        <taxon>Pterygota</taxon>
        <taxon>Neoptera</taxon>
        <taxon>Endopterygota</taxon>
        <taxon>Coleoptera</taxon>
        <taxon>Polyphaga</taxon>
        <taxon>Cucujiformia</taxon>
        <taxon>Coccinelloidea</taxon>
        <taxon>Coccinellidae</taxon>
        <taxon>Epilachninae</taxon>
        <taxon>Epilachnini</taxon>
        <taxon>Henosepilachna</taxon>
    </lineage>
</organism>
<dbReference type="AlphaFoldDB" id="A0AAW1TRM8"/>
<dbReference type="PANTHER" id="PTHR11733:SF224">
    <property type="entry name" value="NEPRILYSIN-2"/>
    <property type="match status" value="1"/>
</dbReference>
<evidence type="ECO:0000259" key="3">
    <source>
        <dbReference type="Pfam" id="PF05649"/>
    </source>
</evidence>
<dbReference type="Pfam" id="PF05649">
    <property type="entry name" value="Peptidase_M13_N"/>
    <property type="match status" value="1"/>
</dbReference>
<gene>
    <name evidence="4" type="ORF">WA026_003536</name>
</gene>
<dbReference type="InterPro" id="IPR000718">
    <property type="entry name" value="Peptidase_M13"/>
</dbReference>
<dbReference type="PANTHER" id="PTHR11733">
    <property type="entry name" value="ZINC METALLOPROTEASE FAMILY M13 NEPRILYSIN-RELATED"/>
    <property type="match status" value="1"/>
</dbReference>
<sequence length="525" mass="62076">MVKMPNEGPSIFSNKSWWGKRTKLEKVLLFFFSLAIVCSVCLAVILFRKFTSGFNHVDLCQTNGCVTSAAKVIQNMNIKANPCEDFYEFACGKYTENTHIPDDKVSVNTFDEINEKYLENYRTILEKPITDDEITPFKYTKKLYRMCMNSSKIEEEDFKIFKKMLKDFGGWPVLEGNKWSEMNFDWKETQYRFRKAGFYHTQLIASYIDQPHGGFTKILKKGFNSTIVKAYYDYLVDIAILYGADKVEASKDMMQYMEFKIDLAKILVESEDRRNESAEYNPMTIRELQVRFPSIPWLQYINTKLEPFVTLTYDDVVIVTLPQYIERMEKLISVTPKRTIANYLFTSIAEHQHFNDEMRKKELDFSKIAYGISSYPPKWKRCIYAGGLYLARSSMYVRKYMKNNSKHLLEELITDIKTTFLESLKKNSWMDHKTKKRAIQKAELMGSYVGYPDQLLDDDEIKEYYEGLVIHEDSMLKTSIAMTLWNRNKYLKQYYEPYDKNDWKDKVFPTVVNAFYSWHENNIRE</sequence>